<feature type="compositionally biased region" description="Low complexity" evidence="1">
    <location>
        <begin position="200"/>
        <end position="211"/>
    </location>
</feature>
<dbReference type="Gene3D" id="6.10.140.2180">
    <property type="match status" value="1"/>
</dbReference>
<dbReference type="GO" id="GO:0003700">
    <property type="term" value="F:DNA-binding transcription factor activity"/>
    <property type="evidence" value="ECO:0007669"/>
    <property type="project" value="InterPro"/>
</dbReference>
<dbReference type="Proteomes" id="UP001321506">
    <property type="component" value="Unassembled WGS sequence"/>
</dbReference>
<feature type="compositionally biased region" description="Basic and acidic residues" evidence="1">
    <location>
        <begin position="183"/>
        <end position="198"/>
    </location>
</feature>
<comment type="caution">
    <text evidence="3">The sequence shown here is derived from an EMBL/GenBank/DDBJ whole genome shotgun (WGS) entry which is preliminary data.</text>
</comment>
<proteinExistence type="predicted"/>
<evidence type="ECO:0000313" key="4">
    <source>
        <dbReference type="Proteomes" id="UP001321506"/>
    </source>
</evidence>
<dbReference type="InterPro" id="IPR036388">
    <property type="entry name" value="WH-like_DNA-bd_sf"/>
</dbReference>
<protein>
    <submittedName>
        <fullName evidence="3">Helix-turn-helix domain-containing protein</fullName>
    </submittedName>
</protein>
<accession>A0AAW6T3M6</accession>
<dbReference type="InterPro" id="IPR001845">
    <property type="entry name" value="HTH_ArsR_DNA-bd_dom"/>
</dbReference>
<evidence type="ECO:0000256" key="1">
    <source>
        <dbReference type="SAM" id="MobiDB-lite"/>
    </source>
</evidence>
<dbReference type="EMBL" id="JASATX010000001">
    <property type="protein sequence ID" value="MDI2098332.1"/>
    <property type="molecule type" value="Genomic_DNA"/>
</dbReference>
<reference evidence="3 4" key="1">
    <citation type="submission" date="2023-04" db="EMBL/GenBank/DDBJ databases">
        <title>Klugiella caeni sp. nov. isolated from the sludge of biochemical tank.</title>
        <authorList>
            <person name="Geng K."/>
        </authorList>
    </citation>
    <scope>NUCLEOTIDE SEQUENCE [LARGE SCALE GENOMIC DNA]</scope>
    <source>
        <strain evidence="3 4">YN-L-19</strain>
    </source>
</reference>
<name>A0AAW6T3M6_9MICO</name>
<dbReference type="SMART" id="SM00418">
    <property type="entry name" value="HTH_ARSR"/>
    <property type="match status" value="1"/>
</dbReference>
<keyword evidence="4" id="KW-1185">Reference proteome</keyword>
<gene>
    <name evidence="3" type="ORF">QF206_05055</name>
</gene>
<evidence type="ECO:0000313" key="3">
    <source>
        <dbReference type="EMBL" id="MDI2098332.1"/>
    </source>
</evidence>
<dbReference type="InterPro" id="IPR036390">
    <property type="entry name" value="WH_DNA-bd_sf"/>
</dbReference>
<dbReference type="SUPFAM" id="SSF46785">
    <property type="entry name" value="Winged helix' DNA-binding domain"/>
    <property type="match status" value="1"/>
</dbReference>
<feature type="domain" description="HTH arsR-type" evidence="2">
    <location>
        <begin position="13"/>
        <end position="97"/>
    </location>
</feature>
<evidence type="ECO:0000259" key="2">
    <source>
        <dbReference type="SMART" id="SM00418"/>
    </source>
</evidence>
<sequence length="230" mass="24400">MGESRAKATGAMSATEVLSHPVRLRVVQALLGGRSLTTAELRDELGDVAPATLYRQIAALAAGGVLTVVAEQQVRGATERTYALVEEAASVDAERARELSVDDHRRLFATFVAGLLADYDRYLDSGSQADGLDLARDLVGYRQRALMLTDDELVAMLREFSEVIGRYDALAGGDEAAAAADLRAADGETEAKRDDGRGAGEAMTAAPDAEAAGTGIRTRRYLSTIVMPAR</sequence>
<organism evidence="3 4">
    <name type="scientific">Ruicaihuangia caeni</name>
    <dbReference type="NCBI Taxonomy" id="3042517"/>
    <lineage>
        <taxon>Bacteria</taxon>
        <taxon>Bacillati</taxon>
        <taxon>Actinomycetota</taxon>
        <taxon>Actinomycetes</taxon>
        <taxon>Micrococcales</taxon>
        <taxon>Microbacteriaceae</taxon>
        <taxon>Ruicaihuangia</taxon>
    </lineage>
</organism>
<dbReference type="RefSeq" id="WP_281488072.1">
    <property type="nucleotide sequence ID" value="NZ_JASATX010000001.1"/>
</dbReference>
<dbReference type="Gene3D" id="1.10.10.10">
    <property type="entry name" value="Winged helix-like DNA-binding domain superfamily/Winged helix DNA-binding domain"/>
    <property type="match status" value="1"/>
</dbReference>
<dbReference type="Pfam" id="PF12840">
    <property type="entry name" value="HTH_20"/>
    <property type="match status" value="1"/>
</dbReference>
<feature type="region of interest" description="Disordered" evidence="1">
    <location>
        <begin position="182"/>
        <end position="211"/>
    </location>
</feature>
<dbReference type="AlphaFoldDB" id="A0AAW6T3M6"/>